<proteinExistence type="predicted"/>
<dbReference type="InterPro" id="IPR011009">
    <property type="entry name" value="Kinase-like_dom_sf"/>
</dbReference>
<evidence type="ECO:0000313" key="1">
    <source>
        <dbReference type="EMBL" id="PKK62129.1"/>
    </source>
</evidence>
<sequence>MIDNDYEDNIETLKGILTAMINIVECSQEDSIDYCKPCNSIIRTNLLNGLNTQIENIELIAHGRFGSVYKAILKDGPIINYKPWDFNKSEWKRESSNKEISKCDSCQHRVFVHCWDPVPTNRPTAVELWDYFYELWEVLNNKYSIIKISENHKEKFTRTKKQVESNFGRIGYESDTFEKNHKICLPVKGFLPLKIGT</sequence>
<dbReference type="EMBL" id="LLXL01002012">
    <property type="protein sequence ID" value="PKK62129.1"/>
    <property type="molecule type" value="Genomic_DNA"/>
</dbReference>
<dbReference type="VEuPathDB" id="FungiDB:RhiirA1_474528"/>
<gene>
    <name evidence="1" type="ORF">RhiirC2_790823</name>
</gene>
<evidence type="ECO:0000313" key="2">
    <source>
        <dbReference type="Proteomes" id="UP000233469"/>
    </source>
</evidence>
<dbReference type="AlphaFoldDB" id="A0A2N1MKG9"/>
<reference evidence="1 2" key="1">
    <citation type="submission" date="2016-04" db="EMBL/GenBank/DDBJ databases">
        <title>Genome analyses suggest a sexual origin of heterokaryosis in a supposedly ancient asexual fungus.</title>
        <authorList>
            <person name="Ropars J."/>
            <person name="Sedzielewska K."/>
            <person name="Noel J."/>
            <person name="Charron P."/>
            <person name="Farinelli L."/>
            <person name="Marton T."/>
            <person name="Kruger M."/>
            <person name="Pelin A."/>
            <person name="Brachmann A."/>
            <person name="Corradi N."/>
        </authorList>
    </citation>
    <scope>NUCLEOTIDE SEQUENCE [LARGE SCALE GENOMIC DNA]</scope>
    <source>
        <strain evidence="1 2">C2</strain>
    </source>
</reference>
<protein>
    <recommendedName>
        <fullName evidence="3">Protein kinase domain-containing protein</fullName>
    </recommendedName>
</protein>
<dbReference type="Proteomes" id="UP000233469">
    <property type="component" value="Unassembled WGS sequence"/>
</dbReference>
<dbReference type="Gene3D" id="3.30.200.20">
    <property type="entry name" value="Phosphorylase Kinase, domain 1"/>
    <property type="match status" value="1"/>
</dbReference>
<dbReference type="SUPFAM" id="SSF56112">
    <property type="entry name" value="Protein kinase-like (PK-like)"/>
    <property type="match status" value="1"/>
</dbReference>
<dbReference type="VEuPathDB" id="FungiDB:FUN_005322"/>
<reference evidence="1 2" key="2">
    <citation type="submission" date="2017-10" db="EMBL/GenBank/DDBJ databases">
        <title>Extensive intraspecific genome diversity in a model arbuscular mycorrhizal fungus.</title>
        <authorList>
            <person name="Chen E.C.H."/>
            <person name="Morin E."/>
            <person name="Baudet D."/>
            <person name="Noel J."/>
            <person name="Ndikumana S."/>
            <person name="Charron P."/>
            <person name="St-Onge C."/>
            <person name="Giorgi J."/>
            <person name="Grigoriev I.V."/>
            <person name="Roux C."/>
            <person name="Martin F.M."/>
            <person name="Corradi N."/>
        </authorList>
    </citation>
    <scope>NUCLEOTIDE SEQUENCE [LARGE SCALE GENOMIC DNA]</scope>
    <source>
        <strain evidence="1 2">C2</strain>
    </source>
</reference>
<comment type="caution">
    <text evidence="1">The sequence shown here is derived from an EMBL/GenBank/DDBJ whole genome shotgun (WGS) entry which is preliminary data.</text>
</comment>
<organism evidence="1 2">
    <name type="scientific">Rhizophagus irregularis</name>
    <dbReference type="NCBI Taxonomy" id="588596"/>
    <lineage>
        <taxon>Eukaryota</taxon>
        <taxon>Fungi</taxon>
        <taxon>Fungi incertae sedis</taxon>
        <taxon>Mucoromycota</taxon>
        <taxon>Glomeromycotina</taxon>
        <taxon>Glomeromycetes</taxon>
        <taxon>Glomerales</taxon>
        <taxon>Glomeraceae</taxon>
        <taxon>Rhizophagus</taxon>
    </lineage>
</organism>
<name>A0A2N1MKG9_9GLOM</name>
<accession>A0A2N1MKG9</accession>
<dbReference type="VEuPathDB" id="FungiDB:FUN_005321"/>
<evidence type="ECO:0008006" key="3">
    <source>
        <dbReference type="Google" id="ProtNLM"/>
    </source>
</evidence>